<dbReference type="PANTHER" id="PTHR43000">
    <property type="entry name" value="DTDP-D-GLUCOSE 4,6-DEHYDRATASE-RELATED"/>
    <property type="match status" value="1"/>
</dbReference>
<dbReference type="Gene3D" id="3.40.50.720">
    <property type="entry name" value="NAD(P)-binding Rossmann-like Domain"/>
    <property type="match status" value="1"/>
</dbReference>
<organism evidence="3 4">
    <name type="scientific">Dethiosulfatarculus sandiegensis</name>
    <dbReference type="NCBI Taxonomy" id="1429043"/>
    <lineage>
        <taxon>Bacteria</taxon>
        <taxon>Pseudomonadati</taxon>
        <taxon>Thermodesulfobacteriota</taxon>
        <taxon>Desulfarculia</taxon>
        <taxon>Desulfarculales</taxon>
        <taxon>Desulfarculaceae</taxon>
        <taxon>Dethiosulfatarculus</taxon>
    </lineage>
</organism>
<evidence type="ECO:0000259" key="2">
    <source>
        <dbReference type="Pfam" id="PF01370"/>
    </source>
</evidence>
<reference evidence="3 4" key="1">
    <citation type="submission" date="2013-11" db="EMBL/GenBank/DDBJ databases">
        <title>Metagenomic analysis of a methanogenic consortium involved in long chain n-alkane degradation.</title>
        <authorList>
            <person name="Davidova I.A."/>
            <person name="Callaghan A.V."/>
            <person name="Wawrik B."/>
            <person name="Pruitt S."/>
            <person name="Marks C."/>
            <person name="Duncan K.E."/>
            <person name="Suflita J.M."/>
        </authorList>
    </citation>
    <scope>NUCLEOTIDE SEQUENCE [LARGE SCALE GENOMIC DNA]</scope>
    <source>
        <strain evidence="3 4">SPR</strain>
    </source>
</reference>
<dbReference type="EMBL" id="AZAC01000078">
    <property type="protein sequence ID" value="KIX10895.1"/>
    <property type="molecule type" value="Genomic_DNA"/>
</dbReference>
<dbReference type="AlphaFoldDB" id="A0A0D2JN29"/>
<feature type="domain" description="NAD-dependent epimerase/dehydratase" evidence="2">
    <location>
        <begin position="3"/>
        <end position="267"/>
    </location>
</feature>
<evidence type="ECO:0000313" key="3">
    <source>
        <dbReference type="EMBL" id="KIX10895.1"/>
    </source>
</evidence>
<dbReference type="RefSeq" id="WP_044352701.1">
    <property type="nucleotide sequence ID" value="NZ_AZAC01000078.1"/>
</dbReference>
<dbReference type="Proteomes" id="UP000032233">
    <property type="component" value="Unassembled WGS sequence"/>
</dbReference>
<dbReference type="OrthoDB" id="9802815at2"/>
<dbReference type="InterPro" id="IPR036291">
    <property type="entry name" value="NAD(P)-bd_dom_sf"/>
</dbReference>
<gene>
    <name evidence="3" type="ORF">X474_27095</name>
</gene>
<evidence type="ECO:0000256" key="1">
    <source>
        <dbReference type="ARBA" id="ARBA00007637"/>
    </source>
</evidence>
<dbReference type="InterPro" id="IPR001509">
    <property type="entry name" value="Epimerase_deHydtase"/>
</dbReference>
<dbReference type="STRING" id="1429043.X474_27095"/>
<keyword evidence="4" id="KW-1185">Reference proteome</keyword>
<dbReference type="SUPFAM" id="SSF51735">
    <property type="entry name" value="NAD(P)-binding Rossmann-fold domains"/>
    <property type="match status" value="1"/>
</dbReference>
<dbReference type="InParanoid" id="A0A0D2JN29"/>
<dbReference type="Pfam" id="PF01370">
    <property type="entry name" value="Epimerase"/>
    <property type="match status" value="1"/>
</dbReference>
<comment type="caution">
    <text evidence="3">The sequence shown here is derived from an EMBL/GenBank/DDBJ whole genome shotgun (WGS) entry which is preliminary data.</text>
</comment>
<evidence type="ECO:0000313" key="4">
    <source>
        <dbReference type="Proteomes" id="UP000032233"/>
    </source>
</evidence>
<proteinExistence type="inferred from homology"/>
<accession>A0A0D2JN29</accession>
<dbReference type="PATRIC" id="fig|1429043.3.peg.5742"/>
<name>A0A0D2JN29_9BACT</name>
<protein>
    <submittedName>
        <fullName evidence="3">CDP-paratose 2-epimerase</fullName>
    </submittedName>
</protein>
<comment type="similarity">
    <text evidence="1">Belongs to the NAD(P)-dependent epimerase/dehydratase family.</text>
</comment>
<sequence length="341" mass="38541">MKIFITGGCGFLGSNLARAALEKGYELTVFDNLFRAGSELNLTWLKSLGDFNYVHGDIRNTEDVERAIATHRPEVVFHVAGQVAMLTSLEAPRLDFEINTLGTINLLEALRRHSPGAICCYSSTNKVYGDLERLKYRATETRWITPAYEDGFKEDLPLDFRSPYGCSKGAAEQYLLDYHRMFDLNTVVFRHSSMYGPRQYATFGQGWIGWFCEQAVAKKKNPEVEPFTISGDGKQVRDVLHADDMVDLYFSAVEKIEQAKGQVFNIGGGMKNSLSLLELFTFLEKELGVILDYRRLAARKSDQKVFVADVKKARDLLGWEPKVGKEEGLKDMIEWISDASK</sequence>